<evidence type="ECO:0000256" key="1">
    <source>
        <dbReference type="SAM" id="MobiDB-lite"/>
    </source>
</evidence>
<dbReference type="Proteomes" id="UP000830375">
    <property type="component" value="Unassembled WGS sequence"/>
</dbReference>
<evidence type="ECO:0000313" key="3">
    <source>
        <dbReference type="Proteomes" id="UP000830375"/>
    </source>
</evidence>
<feature type="region of interest" description="Disordered" evidence="1">
    <location>
        <begin position="168"/>
        <end position="187"/>
    </location>
</feature>
<keyword evidence="3" id="KW-1185">Reference proteome</keyword>
<sequence>MDLCCVSVIDNTHLNDSTSSSDAADVLIHSTRAALGASREEIQHKSHNKVNIYIRRLSDSEDVDSVHESEIPPVLSVNVPSASDTVELHEQQTGGPSDQFADLFVRASRKEKSKVQTTVMQTANIKSKGEDVRISTYSADRRGAVSAALKKRSQSAPLRRNVTVQVLDQDRSQTPRGQSDPACPLGDPGTSANVAAITAATIAATAPLIKAQSEMEAQIALVTAELRRLQKADEAGVQPGRAASAENSSAGRAAHLEEQLNILIQQRLQHLETIQCQQIQLQNRLLGSALDVVAARANTDSQSILHTGTGITQTESLPAQISGSHSVRLSATDKTSVGSQASVSKDVHRDKRSPLETPAPRKVIPKPTHWTSSTSTIKPQKSSLRNQETTMISSAQNLMFSNSKTSNLSPNMLFPFRHSTNHSTNLSLLRIGLKTRFCTKNQLRRKAVVERGVAAEQLCKYEQFKLFASVTLSACYWKSFGHCMCVETVGKFCGKMSVATDSILSLVRINLVVMATRLFQWQRCSVSPAVRPFSLAIETGYF</sequence>
<accession>A0ABQ8LU58</accession>
<feature type="compositionally biased region" description="Polar residues" evidence="1">
    <location>
        <begin position="328"/>
        <end position="343"/>
    </location>
</feature>
<feature type="region of interest" description="Disordered" evidence="1">
    <location>
        <begin position="328"/>
        <end position="386"/>
    </location>
</feature>
<name>A0ABQ8LU58_LABRO</name>
<feature type="compositionally biased region" description="Polar residues" evidence="1">
    <location>
        <begin position="369"/>
        <end position="386"/>
    </location>
</feature>
<feature type="compositionally biased region" description="Basic and acidic residues" evidence="1">
    <location>
        <begin position="345"/>
        <end position="354"/>
    </location>
</feature>
<protein>
    <submittedName>
        <fullName evidence="2">Protein TALPID3</fullName>
    </submittedName>
</protein>
<dbReference type="Pfam" id="PF15324">
    <property type="entry name" value="TALPID3"/>
    <property type="match status" value="1"/>
</dbReference>
<dbReference type="InterPro" id="IPR029246">
    <property type="entry name" value="TALPID3"/>
</dbReference>
<proteinExistence type="predicted"/>
<dbReference type="PANTHER" id="PTHR15721:SF2">
    <property type="entry name" value="PROTEIN TALPID3"/>
    <property type="match status" value="1"/>
</dbReference>
<dbReference type="EMBL" id="JACTAM010000017">
    <property type="protein sequence ID" value="KAI2654172.1"/>
    <property type="molecule type" value="Genomic_DNA"/>
</dbReference>
<dbReference type="PANTHER" id="PTHR15721">
    <property type="entry name" value="KIAA0586 PROTEIN"/>
    <property type="match status" value="1"/>
</dbReference>
<reference evidence="2 3" key="1">
    <citation type="submission" date="2022-01" db="EMBL/GenBank/DDBJ databases">
        <title>A high-quality chromosome-level genome assembly of rohu carp, Labeo rohita.</title>
        <authorList>
            <person name="Arick M.A. II"/>
            <person name="Hsu C.-Y."/>
            <person name="Magbanua Z."/>
            <person name="Pechanova O."/>
            <person name="Grover C."/>
            <person name="Miller E."/>
            <person name="Thrash A."/>
            <person name="Ezzel L."/>
            <person name="Alam S."/>
            <person name="Benzie J."/>
            <person name="Hamilton M."/>
            <person name="Karsi A."/>
            <person name="Lawrence M.L."/>
            <person name="Peterson D.G."/>
        </authorList>
    </citation>
    <scope>NUCLEOTIDE SEQUENCE [LARGE SCALE GENOMIC DNA]</scope>
    <source>
        <strain evidence="3">BAU-BD-2019</strain>
        <tissue evidence="2">Blood</tissue>
    </source>
</reference>
<gene>
    <name evidence="2" type="ORF">H4Q32_010816</name>
</gene>
<comment type="caution">
    <text evidence="2">The sequence shown here is derived from an EMBL/GenBank/DDBJ whole genome shotgun (WGS) entry which is preliminary data.</text>
</comment>
<organism evidence="2 3">
    <name type="scientific">Labeo rohita</name>
    <name type="common">Indian major carp</name>
    <name type="synonym">Cyprinus rohita</name>
    <dbReference type="NCBI Taxonomy" id="84645"/>
    <lineage>
        <taxon>Eukaryota</taxon>
        <taxon>Metazoa</taxon>
        <taxon>Chordata</taxon>
        <taxon>Craniata</taxon>
        <taxon>Vertebrata</taxon>
        <taxon>Euteleostomi</taxon>
        <taxon>Actinopterygii</taxon>
        <taxon>Neopterygii</taxon>
        <taxon>Teleostei</taxon>
        <taxon>Ostariophysi</taxon>
        <taxon>Cypriniformes</taxon>
        <taxon>Cyprinidae</taxon>
        <taxon>Labeoninae</taxon>
        <taxon>Labeonini</taxon>
        <taxon>Labeo</taxon>
    </lineage>
</organism>
<evidence type="ECO:0000313" key="2">
    <source>
        <dbReference type="EMBL" id="KAI2654172.1"/>
    </source>
</evidence>